<feature type="transmembrane region" description="Helical" evidence="7">
    <location>
        <begin position="147"/>
        <end position="167"/>
    </location>
</feature>
<dbReference type="EMBL" id="JBHRZG010000004">
    <property type="protein sequence ID" value="MFC3832121.1"/>
    <property type="molecule type" value="Genomic_DNA"/>
</dbReference>
<sequence>MTVTATDRSTPAPTPAAVPAPAARVVAIDVFRGLAILAVVVHHLAGMGVRYAPEGSAVATALAILNRSLLFVVPAFVFMTALVLTRSALRHFDAGRYYRARAKTALLPYLLWTVLYVLFRFATGQEDAAEWSDPARWVTWVQYGKGYYHLYFLLVVLQFYVVLPLLLPLWRRRWPLWGVVAAAAALQLAVYGLNRVGVLDFAFPATMAVWYIPALTLGMYFGANDGMFETLWARGRGWIVGAAVLGLAWFLPLSLAALQEEPVNTLAFSAANWVYTAAAVLALFGASLALAGVGGRAVPALTALGAISLQVYLLHPALLYLMEQWGFPGHPALFTLTLLAYGVAALVIPVLIARALAGTAVSRWLFGR</sequence>
<comment type="caution">
    <text evidence="9">The sequence shown here is derived from an EMBL/GenBank/DDBJ whole genome shotgun (WGS) entry which is preliminary data.</text>
</comment>
<feature type="transmembrane region" description="Helical" evidence="7">
    <location>
        <begin position="105"/>
        <end position="123"/>
    </location>
</feature>
<comment type="subcellular location">
    <subcellularLocation>
        <location evidence="1">Cell membrane</location>
        <topology evidence="1">Multi-pass membrane protein</topology>
    </subcellularLocation>
</comment>
<evidence type="ECO:0000256" key="5">
    <source>
        <dbReference type="ARBA" id="ARBA00022989"/>
    </source>
</evidence>
<evidence type="ECO:0000256" key="4">
    <source>
        <dbReference type="ARBA" id="ARBA00022692"/>
    </source>
</evidence>
<proteinExistence type="inferred from homology"/>
<feature type="transmembrane region" description="Helical" evidence="7">
    <location>
        <begin position="235"/>
        <end position="253"/>
    </location>
</feature>
<dbReference type="Pfam" id="PF01757">
    <property type="entry name" value="Acyl_transf_3"/>
    <property type="match status" value="1"/>
</dbReference>
<feature type="transmembrane region" description="Helical" evidence="7">
    <location>
        <begin position="333"/>
        <end position="357"/>
    </location>
</feature>
<organism evidence="9 10">
    <name type="scientific">Deinococcus rufus</name>
    <dbReference type="NCBI Taxonomy" id="2136097"/>
    <lineage>
        <taxon>Bacteria</taxon>
        <taxon>Thermotogati</taxon>
        <taxon>Deinococcota</taxon>
        <taxon>Deinococci</taxon>
        <taxon>Deinococcales</taxon>
        <taxon>Deinococcaceae</taxon>
        <taxon>Deinococcus</taxon>
    </lineage>
</organism>
<evidence type="ECO:0000259" key="8">
    <source>
        <dbReference type="Pfam" id="PF01757"/>
    </source>
</evidence>
<evidence type="ECO:0000256" key="7">
    <source>
        <dbReference type="SAM" id="Phobius"/>
    </source>
</evidence>
<gene>
    <name evidence="9" type="ORF">ACFOSB_04570</name>
</gene>
<dbReference type="GO" id="GO:0016746">
    <property type="term" value="F:acyltransferase activity"/>
    <property type="evidence" value="ECO:0007669"/>
    <property type="project" value="UniProtKB-KW"/>
</dbReference>
<keyword evidence="6 7" id="KW-0472">Membrane</keyword>
<feature type="transmembrane region" description="Helical" evidence="7">
    <location>
        <begin position="64"/>
        <end position="84"/>
    </location>
</feature>
<feature type="transmembrane region" description="Helical" evidence="7">
    <location>
        <begin position="174"/>
        <end position="193"/>
    </location>
</feature>
<keyword evidence="9" id="KW-0808">Transferase</keyword>
<reference evidence="10" key="1">
    <citation type="journal article" date="2019" name="Int. J. Syst. Evol. Microbiol.">
        <title>The Global Catalogue of Microorganisms (GCM) 10K type strain sequencing project: providing services to taxonomists for standard genome sequencing and annotation.</title>
        <authorList>
            <consortium name="The Broad Institute Genomics Platform"/>
            <consortium name="The Broad Institute Genome Sequencing Center for Infectious Disease"/>
            <person name="Wu L."/>
            <person name="Ma J."/>
        </authorList>
    </citation>
    <scope>NUCLEOTIDE SEQUENCE [LARGE SCALE GENOMIC DNA]</scope>
    <source>
        <strain evidence="10">CCTCC AB 2017081</strain>
    </source>
</reference>
<accession>A0ABV7Z779</accession>
<comment type="similarity">
    <text evidence="2">Belongs to the acyltransferase 3 family.</text>
</comment>
<evidence type="ECO:0000256" key="6">
    <source>
        <dbReference type="ARBA" id="ARBA00023136"/>
    </source>
</evidence>
<dbReference type="InterPro" id="IPR002656">
    <property type="entry name" value="Acyl_transf_3_dom"/>
</dbReference>
<feature type="transmembrane region" description="Helical" evidence="7">
    <location>
        <begin position="273"/>
        <end position="293"/>
    </location>
</feature>
<protein>
    <submittedName>
        <fullName evidence="9">Acyltransferase</fullName>
    </submittedName>
</protein>
<feature type="transmembrane region" description="Helical" evidence="7">
    <location>
        <begin position="300"/>
        <end position="321"/>
    </location>
</feature>
<feature type="transmembrane region" description="Helical" evidence="7">
    <location>
        <begin position="205"/>
        <end position="223"/>
    </location>
</feature>
<evidence type="ECO:0000256" key="1">
    <source>
        <dbReference type="ARBA" id="ARBA00004651"/>
    </source>
</evidence>
<keyword evidence="10" id="KW-1185">Reference proteome</keyword>
<evidence type="ECO:0000313" key="9">
    <source>
        <dbReference type="EMBL" id="MFC3832121.1"/>
    </source>
</evidence>
<dbReference type="PANTHER" id="PTHR40074">
    <property type="entry name" value="O-ACETYLTRANSFERASE WECH"/>
    <property type="match status" value="1"/>
</dbReference>
<keyword evidence="5 7" id="KW-1133">Transmembrane helix</keyword>
<keyword evidence="9" id="KW-0012">Acyltransferase</keyword>
<name>A0ABV7Z779_9DEIO</name>
<keyword evidence="3" id="KW-1003">Cell membrane</keyword>
<feature type="transmembrane region" description="Helical" evidence="7">
    <location>
        <begin position="34"/>
        <end position="52"/>
    </location>
</feature>
<dbReference type="RefSeq" id="WP_322473408.1">
    <property type="nucleotide sequence ID" value="NZ_JBHRZG010000004.1"/>
</dbReference>
<dbReference type="PANTHER" id="PTHR40074:SF2">
    <property type="entry name" value="O-ACETYLTRANSFERASE WECH"/>
    <property type="match status" value="1"/>
</dbReference>
<dbReference type="Proteomes" id="UP001595803">
    <property type="component" value="Unassembled WGS sequence"/>
</dbReference>
<evidence type="ECO:0000256" key="3">
    <source>
        <dbReference type="ARBA" id="ARBA00022475"/>
    </source>
</evidence>
<evidence type="ECO:0000256" key="2">
    <source>
        <dbReference type="ARBA" id="ARBA00007400"/>
    </source>
</evidence>
<feature type="domain" description="Acyltransferase 3" evidence="8">
    <location>
        <begin position="26"/>
        <end position="354"/>
    </location>
</feature>
<evidence type="ECO:0000313" key="10">
    <source>
        <dbReference type="Proteomes" id="UP001595803"/>
    </source>
</evidence>
<keyword evidence="4 7" id="KW-0812">Transmembrane</keyword>